<comment type="caution">
    <text evidence="1">The sequence shown here is derived from an EMBL/GenBank/DDBJ whole genome shotgun (WGS) entry which is preliminary data.</text>
</comment>
<keyword evidence="2" id="KW-1185">Reference proteome</keyword>
<dbReference type="Proteomes" id="UP001525961">
    <property type="component" value="Unassembled WGS sequence"/>
</dbReference>
<gene>
    <name evidence="1" type="ORF">NG792_12255</name>
</gene>
<organism evidence="1 2">
    <name type="scientific">Laspinema olomoucense D3b</name>
    <dbReference type="NCBI Taxonomy" id="2953688"/>
    <lineage>
        <taxon>Bacteria</taxon>
        <taxon>Bacillati</taxon>
        <taxon>Cyanobacteriota</taxon>
        <taxon>Cyanophyceae</taxon>
        <taxon>Oscillatoriophycideae</taxon>
        <taxon>Oscillatoriales</taxon>
        <taxon>Laspinemataceae</taxon>
        <taxon>Laspinema</taxon>
        <taxon>Laspinema olomoucense</taxon>
    </lineage>
</organism>
<accession>A0ABT2N7M4</accession>
<dbReference type="RefSeq" id="WP_261235612.1">
    <property type="nucleotide sequence ID" value="NZ_JAMXFA010000014.1"/>
</dbReference>
<evidence type="ECO:0000313" key="2">
    <source>
        <dbReference type="Proteomes" id="UP001525961"/>
    </source>
</evidence>
<name>A0ABT2N7M4_9CYAN</name>
<evidence type="ECO:0000313" key="1">
    <source>
        <dbReference type="EMBL" id="MCT7978481.1"/>
    </source>
</evidence>
<protein>
    <submittedName>
        <fullName evidence="1">Uncharacterized protein</fullName>
    </submittedName>
</protein>
<sequence>MKKIIFVLLLAGLLGVNLLLSDRVMAQSCYDQRADTEGRTASDGRCIPFPIFSGNAWGKGYVAPYVMPIVVRAMEAGRSGDYNSALLHFEEASEALYNEAISPKDAEPYQRQVNRGYLAAQVAKKWADQGDSSEARQAWIEISGIDY</sequence>
<proteinExistence type="predicted"/>
<reference evidence="1 2" key="1">
    <citation type="journal article" date="2022" name="Front. Microbiol.">
        <title>High genomic differentiation and limited gene flow indicate recent cryptic speciation within the genus Laspinema (cyanobacteria).</title>
        <authorList>
            <person name="Stanojkovic A."/>
            <person name="Skoupy S."/>
            <person name="Skaloud P."/>
            <person name="Dvorak P."/>
        </authorList>
    </citation>
    <scope>NUCLEOTIDE SEQUENCE [LARGE SCALE GENOMIC DNA]</scope>
    <source>
        <strain evidence="1 2">D3b</strain>
    </source>
</reference>
<dbReference type="EMBL" id="JAMXFA010000014">
    <property type="protein sequence ID" value="MCT7978481.1"/>
    <property type="molecule type" value="Genomic_DNA"/>
</dbReference>